<dbReference type="EC" id="3.6.1.41" evidence="3"/>
<dbReference type="PANTHER" id="PTHR40942">
    <property type="match status" value="1"/>
</dbReference>
<proteinExistence type="inferred from homology"/>
<dbReference type="STRING" id="1120980.GCA_000745955_01940"/>
<dbReference type="Pfam" id="PF00149">
    <property type="entry name" value="Metallophos"/>
    <property type="match status" value="1"/>
</dbReference>
<dbReference type="NCBIfam" id="TIGR00668">
    <property type="entry name" value="apaH"/>
    <property type="match status" value="1"/>
</dbReference>
<evidence type="ECO:0000313" key="10">
    <source>
        <dbReference type="EMBL" id="SSY70946.1"/>
    </source>
</evidence>
<evidence type="ECO:0000256" key="1">
    <source>
        <dbReference type="ARBA" id="ARBA00003413"/>
    </source>
</evidence>
<keyword evidence="4 10" id="KW-0378">Hydrolase</keyword>
<accession>A0A376BMR0</accession>
<organism evidence="10 11">
    <name type="scientific">Alysiella crassa</name>
    <dbReference type="NCBI Taxonomy" id="153491"/>
    <lineage>
        <taxon>Bacteria</taxon>
        <taxon>Pseudomonadati</taxon>
        <taxon>Pseudomonadota</taxon>
        <taxon>Betaproteobacteria</taxon>
        <taxon>Neisseriales</taxon>
        <taxon>Neisseriaceae</taxon>
        <taxon>Alysiella</taxon>
    </lineage>
</organism>
<dbReference type="RefSeq" id="WP_034294290.1">
    <property type="nucleotide sequence ID" value="NZ_CP091519.2"/>
</dbReference>
<dbReference type="SUPFAM" id="SSF56300">
    <property type="entry name" value="Metallo-dependent phosphatases"/>
    <property type="match status" value="1"/>
</dbReference>
<sequence>MAHYAIGDLQGCYTELTKLLQLIDFNHGTDTLWLVGDIVNRGTHSLECLQFCMQHESSVQIVLGNHDLHLLAVSYGFGKLKRRDTLMPILQHSELPKMRDWLRHQPLLRHTDTHVLVHAGILPEWNVNQAIDLSKEVQAALRENPQHYFANMYGNQPDRWSPDLQGDERLRLITNVFTRMRVLTQNQALDHDFKQEYADIPPTHFAWFDAPHRAHLSHKIVFGHWSALGYRNEKNVLALDTGALWGGQLTAVDLASEKIFQIQSESKADWRE</sequence>
<dbReference type="PANTHER" id="PTHR40942:SF4">
    <property type="entry name" value="CYTOCHROME C5"/>
    <property type="match status" value="1"/>
</dbReference>
<evidence type="ECO:0000256" key="8">
    <source>
        <dbReference type="ARBA" id="ARBA00049417"/>
    </source>
</evidence>
<dbReference type="NCBIfam" id="NF001204">
    <property type="entry name" value="PRK00166.1"/>
    <property type="match status" value="1"/>
</dbReference>
<dbReference type="PIRSF" id="PIRSF000903">
    <property type="entry name" value="B5n-ttraPtase_sm"/>
    <property type="match status" value="1"/>
</dbReference>
<evidence type="ECO:0000256" key="7">
    <source>
        <dbReference type="ARBA" id="ARBA00033210"/>
    </source>
</evidence>
<dbReference type="CDD" id="cd07422">
    <property type="entry name" value="MPP_ApaH"/>
    <property type="match status" value="1"/>
</dbReference>
<dbReference type="InterPro" id="IPR004843">
    <property type="entry name" value="Calcineurin-like_PHP"/>
</dbReference>
<dbReference type="GO" id="GO:0008803">
    <property type="term" value="F:bis(5'-nucleosyl)-tetraphosphatase (symmetrical) activity"/>
    <property type="evidence" value="ECO:0007669"/>
    <property type="project" value="UniProtKB-EC"/>
</dbReference>
<dbReference type="AlphaFoldDB" id="A0A376BMR0"/>
<dbReference type="Gene3D" id="3.60.21.10">
    <property type="match status" value="1"/>
</dbReference>
<comment type="function">
    <text evidence="1">Hydrolyzes diadenosine 5',5'''-P1,P4-tetraphosphate to yield ADP.</text>
</comment>
<evidence type="ECO:0000256" key="5">
    <source>
        <dbReference type="ARBA" id="ARBA00031248"/>
    </source>
</evidence>
<evidence type="ECO:0000256" key="6">
    <source>
        <dbReference type="ARBA" id="ARBA00032248"/>
    </source>
</evidence>
<comment type="similarity">
    <text evidence="2">Belongs to the Ap4A hydrolase family.</text>
</comment>
<reference evidence="10 11" key="1">
    <citation type="submission" date="2018-06" db="EMBL/GenBank/DDBJ databases">
        <authorList>
            <consortium name="Pathogen Informatics"/>
            <person name="Doyle S."/>
        </authorList>
    </citation>
    <scope>NUCLEOTIDE SEQUENCE [LARGE SCALE GENOMIC DNA]</scope>
    <source>
        <strain evidence="10 11">NCTC10283</strain>
    </source>
</reference>
<evidence type="ECO:0000256" key="2">
    <source>
        <dbReference type="ARBA" id="ARBA00005419"/>
    </source>
</evidence>
<feature type="domain" description="Calcineurin-like phosphoesterase" evidence="9">
    <location>
        <begin position="5"/>
        <end position="143"/>
    </location>
</feature>
<evidence type="ECO:0000259" key="9">
    <source>
        <dbReference type="Pfam" id="PF00149"/>
    </source>
</evidence>
<protein>
    <recommendedName>
        <fullName evidence="3">bis(5'-nucleosyl)-tetraphosphatase (symmetrical)</fullName>
        <ecNumber evidence="3">3.6.1.41</ecNumber>
    </recommendedName>
    <alternativeName>
        <fullName evidence="6">Ap4A hydrolase</fullName>
    </alternativeName>
    <alternativeName>
        <fullName evidence="5">Diadenosine 5',5'''-P1,P4-tetraphosphate pyrophosphohydrolase</fullName>
    </alternativeName>
    <alternativeName>
        <fullName evidence="7">Diadenosine tetraphosphatase</fullName>
    </alternativeName>
</protein>
<evidence type="ECO:0000256" key="3">
    <source>
        <dbReference type="ARBA" id="ARBA00012506"/>
    </source>
</evidence>
<dbReference type="EMBL" id="UFSO01000002">
    <property type="protein sequence ID" value="SSY70946.1"/>
    <property type="molecule type" value="Genomic_DNA"/>
</dbReference>
<dbReference type="InterPro" id="IPR029052">
    <property type="entry name" value="Metallo-depent_PP-like"/>
</dbReference>
<dbReference type="Proteomes" id="UP000254209">
    <property type="component" value="Unassembled WGS sequence"/>
</dbReference>
<comment type="catalytic activity">
    <reaction evidence="8">
        <text>P(1),P(4)-bis(5'-adenosyl) tetraphosphate + H2O = 2 ADP + 2 H(+)</text>
        <dbReference type="Rhea" id="RHEA:24252"/>
        <dbReference type="ChEBI" id="CHEBI:15377"/>
        <dbReference type="ChEBI" id="CHEBI:15378"/>
        <dbReference type="ChEBI" id="CHEBI:58141"/>
        <dbReference type="ChEBI" id="CHEBI:456216"/>
        <dbReference type="EC" id="3.6.1.41"/>
    </reaction>
</comment>
<dbReference type="OrthoDB" id="9807890at2"/>
<evidence type="ECO:0000313" key="11">
    <source>
        <dbReference type="Proteomes" id="UP000254209"/>
    </source>
</evidence>
<dbReference type="InterPro" id="IPR004617">
    <property type="entry name" value="ApaH"/>
</dbReference>
<name>A0A376BMR0_9NEIS</name>
<keyword evidence="11" id="KW-1185">Reference proteome</keyword>
<evidence type="ECO:0000256" key="4">
    <source>
        <dbReference type="ARBA" id="ARBA00022801"/>
    </source>
</evidence>
<gene>
    <name evidence="10" type="primary">apaH</name>
    <name evidence="10" type="ORF">NCTC10283_01068</name>
</gene>